<dbReference type="NCBIfam" id="TIGR03002">
    <property type="entry name" value="outer_YhbN_LptA"/>
    <property type="match status" value="1"/>
</dbReference>
<dbReference type="PANTHER" id="PTHR36504:SF1">
    <property type="entry name" value="LIPOPOLYSACCHARIDE EXPORT SYSTEM PROTEIN LPTA"/>
    <property type="match status" value="1"/>
</dbReference>
<dbReference type="GO" id="GO:0009279">
    <property type="term" value="C:cell outer membrane"/>
    <property type="evidence" value="ECO:0007669"/>
    <property type="project" value="TreeGrafter"/>
</dbReference>
<dbReference type="Pfam" id="PF03968">
    <property type="entry name" value="LptD_N"/>
    <property type="match status" value="1"/>
</dbReference>
<protein>
    <submittedName>
        <fullName evidence="6">Lipopolysaccharide export system protein LptA</fullName>
    </submittedName>
</protein>
<dbReference type="InterPro" id="IPR014340">
    <property type="entry name" value="LptA"/>
</dbReference>
<dbReference type="InterPro" id="IPR005653">
    <property type="entry name" value="OstA-like_N"/>
</dbReference>
<dbReference type="GO" id="GO:0030288">
    <property type="term" value="C:outer membrane-bounded periplasmic space"/>
    <property type="evidence" value="ECO:0007669"/>
    <property type="project" value="TreeGrafter"/>
</dbReference>
<dbReference type="PANTHER" id="PTHR36504">
    <property type="entry name" value="LIPOPOLYSACCHARIDE EXPORT SYSTEM PROTEIN LPTA"/>
    <property type="match status" value="1"/>
</dbReference>
<feature type="chain" id="PRO_5010346785" evidence="4">
    <location>
        <begin position="22"/>
        <end position="161"/>
    </location>
</feature>
<dbReference type="GO" id="GO:0001530">
    <property type="term" value="F:lipopolysaccharide binding"/>
    <property type="evidence" value="ECO:0007669"/>
    <property type="project" value="InterPro"/>
</dbReference>
<dbReference type="PROSITE" id="PS51257">
    <property type="entry name" value="PROKAR_LIPOPROTEIN"/>
    <property type="match status" value="1"/>
</dbReference>
<evidence type="ECO:0000256" key="3">
    <source>
        <dbReference type="ARBA" id="ARBA00022764"/>
    </source>
</evidence>
<reference evidence="6 7" key="1">
    <citation type="submission" date="2016-10" db="EMBL/GenBank/DDBJ databases">
        <authorList>
            <person name="de Groot N.N."/>
        </authorList>
    </citation>
    <scope>NUCLEOTIDE SEQUENCE [LARGE SCALE GENOMIC DNA]</scope>
    <source>
        <strain evidence="7">DSM 938 / 37b4</strain>
    </source>
</reference>
<evidence type="ECO:0000256" key="1">
    <source>
        <dbReference type="ARBA" id="ARBA00022448"/>
    </source>
</evidence>
<feature type="signal peptide" evidence="4">
    <location>
        <begin position="1"/>
        <end position="21"/>
    </location>
</feature>
<keyword evidence="3" id="KW-0574">Periplasm</keyword>
<evidence type="ECO:0000256" key="4">
    <source>
        <dbReference type="SAM" id="SignalP"/>
    </source>
</evidence>
<dbReference type="GO" id="GO:0017089">
    <property type="term" value="F:glycolipid transfer activity"/>
    <property type="evidence" value="ECO:0007669"/>
    <property type="project" value="TreeGrafter"/>
</dbReference>
<organism evidence="6 7">
    <name type="scientific">Rhodobacter capsulatus</name>
    <name type="common">Rhodopseudomonas capsulata</name>
    <dbReference type="NCBI Taxonomy" id="1061"/>
    <lineage>
        <taxon>Bacteria</taxon>
        <taxon>Pseudomonadati</taxon>
        <taxon>Pseudomonadota</taxon>
        <taxon>Alphaproteobacteria</taxon>
        <taxon>Rhodobacterales</taxon>
        <taxon>Rhodobacter group</taxon>
        <taxon>Rhodobacter</taxon>
    </lineage>
</organism>
<sequence>MRFLPALAGLTLALACGAALAQEVAFPGLRTDTGAQVEVTADSLSVHQADGAAVFTGNVLIVQGPMRLKADRVEVEYGADRSKIAKLHASGGVTVVSGKDAAEAREAVYEVAAGAVELTGDVLLTQGPNVLSGQHMTIDLKTGTGRMDGRVRTILQPGETR</sequence>
<dbReference type="OrthoDB" id="9811926at2"/>
<evidence type="ECO:0000313" key="6">
    <source>
        <dbReference type="EMBL" id="SDE65401.1"/>
    </source>
</evidence>
<dbReference type="AlphaFoldDB" id="A0A1G7EP31"/>
<evidence type="ECO:0000259" key="5">
    <source>
        <dbReference type="Pfam" id="PF03968"/>
    </source>
</evidence>
<dbReference type="RefSeq" id="WP_074552920.1">
    <property type="nucleotide sequence ID" value="NZ_CP119563.1"/>
</dbReference>
<dbReference type="Proteomes" id="UP000183812">
    <property type="component" value="Unassembled WGS sequence"/>
</dbReference>
<dbReference type="EMBL" id="FNAY01000002">
    <property type="protein sequence ID" value="SDE65401.1"/>
    <property type="molecule type" value="Genomic_DNA"/>
</dbReference>
<proteinExistence type="predicted"/>
<dbReference type="GO" id="GO:0015920">
    <property type="term" value="P:lipopolysaccharide transport"/>
    <property type="evidence" value="ECO:0007669"/>
    <property type="project" value="InterPro"/>
</dbReference>
<feature type="domain" description="Organic solvent tolerance-like N-terminal" evidence="5">
    <location>
        <begin position="38"/>
        <end position="143"/>
    </location>
</feature>
<evidence type="ECO:0000313" key="7">
    <source>
        <dbReference type="Proteomes" id="UP000183812"/>
    </source>
</evidence>
<keyword evidence="1" id="KW-0813">Transport</keyword>
<dbReference type="Gene3D" id="2.60.450.10">
    <property type="entry name" value="Lipopolysaccharide (LPS) transport protein A like domain"/>
    <property type="match status" value="1"/>
</dbReference>
<gene>
    <name evidence="6" type="ORF">SAMN04244550_00836</name>
</gene>
<dbReference type="InterPro" id="IPR052037">
    <property type="entry name" value="LPS_export_LptA"/>
</dbReference>
<accession>A0A1G7EP31</accession>
<name>A0A1G7EP31_RHOCA</name>
<keyword evidence="2 4" id="KW-0732">Signal</keyword>
<evidence type="ECO:0000256" key="2">
    <source>
        <dbReference type="ARBA" id="ARBA00022729"/>
    </source>
</evidence>